<reference evidence="1" key="1">
    <citation type="submission" date="2020-02" db="EMBL/GenBank/DDBJ databases">
        <authorList>
            <person name="Palmer J.M."/>
        </authorList>
    </citation>
    <scope>NUCLEOTIDE SEQUENCE</scope>
    <source>
        <strain evidence="1">EPUS1.4</strain>
        <tissue evidence="1">Thallus</tissue>
    </source>
</reference>
<dbReference type="AlphaFoldDB" id="A0A8H7AN71"/>
<evidence type="ECO:0000313" key="1">
    <source>
        <dbReference type="EMBL" id="KAF7510166.1"/>
    </source>
</evidence>
<sequence length="82" mass="8972">MSTIQAGVPVRIYESSRRTLDPLLADIVLSGYRVVSASSESTVNEDSPKAFIEEDHDVPIKLGLTNLPKPPNIPFGLQQRVP</sequence>
<dbReference type="EMBL" id="JAACFV010000033">
    <property type="protein sequence ID" value="KAF7510166.1"/>
    <property type="molecule type" value="Genomic_DNA"/>
</dbReference>
<gene>
    <name evidence="1" type="ORF">GJ744_007065</name>
</gene>
<protein>
    <submittedName>
        <fullName evidence="1">Uncharacterized protein</fullName>
    </submittedName>
</protein>
<keyword evidence="2" id="KW-1185">Reference proteome</keyword>
<comment type="caution">
    <text evidence="1">The sequence shown here is derived from an EMBL/GenBank/DDBJ whole genome shotgun (WGS) entry which is preliminary data.</text>
</comment>
<accession>A0A8H7AN71</accession>
<organism evidence="1 2">
    <name type="scientific">Endocarpon pusillum</name>
    <dbReference type="NCBI Taxonomy" id="364733"/>
    <lineage>
        <taxon>Eukaryota</taxon>
        <taxon>Fungi</taxon>
        <taxon>Dikarya</taxon>
        <taxon>Ascomycota</taxon>
        <taxon>Pezizomycotina</taxon>
        <taxon>Eurotiomycetes</taxon>
        <taxon>Chaetothyriomycetidae</taxon>
        <taxon>Verrucariales</taxon>
        <taxon>Verrucariaceae</taxon>
        <taxon>Endocarpon</taxon>
    </lineage>
</organism>
<proteinExistence type="predicted"/>
<evidence type="ECO:0000313" key="2">
    <source>
        <dbReference type="Proteomes" id="UP000606974"/>
    </source>
</evidence>
<name>A0A8H7AN71_9EURO</name>
<dbReference type="Proteomes" id="UP000606974">
    <property type="component" value="Unassembled WGS sequence"/>
</dbReference>